<accession>A0AAP5GXB9</accession>
<gene>
    <name evidence="1" type="ORF">J2W91_000385</name>
</gene>
<reference evidence="1" key="1">
    <citation type="submission" date="2023-07" db="EMBL/GenBank/DDBJ databases">
        <title>Sorghum-associated microbial communities from plants grown in Nebraska, USA.</title>
        <authorList>
            <person name="Schachtman D."/>
        </authorList>
    </citation>
    <scope>NUCLEOTIDE SEQUENCE</scope>
    <source>
        <strain evidence="1">BE80</strain>
    </source>
</reference>
<dbReference type="Proteomes" id="UP001254832">
    <property type="component" value="Unassembled WGS sequence"/>
</dbReference>
<evidence type="ECO:0000313" key="1">
    <source>
        <dbReference type="EMBL" id="MDR6721937.1"/>
    </source>
</evidence>
<comment type="caution">
    <text evidence="1">The sequence shown here is derived from an EMBL/GenBank/DDBJ whole genome shotgun (WGS) entry which is preliminary data.</text>
</comment>
<evidence type="ECO:0000313" key="2">
    <source>
        <dbReference type="Proteomes" id="UP001254832"/>
    </source>
</evidence>
<dbReference type="AlphaFoldDB" id="A0AAP5GXB9"/>
<dbReference type="EMBL" id="JAVDTR010000001">
    <property type="protein sequence ID" value="MDR6721937.1"/>
    <property type="molecule type" value="Genomic_DNA"/>
</dbReference>
<proteinExistence type="predicted"/>
<name>A0AAP5GXB9_PAEAM</name>
<protein>
    <submittedName>
        <fullName evidence="1">Uncharacterized protein</fullName>
    </submittedName>
</protein>
<dbReference type="RefSeq" id="WP_156395279.1">
    <property type="nucleotide sequence ID" value="NZ_JAVDTR010000001.1"/>
</dbReference>
<organism evidence="1 2">
    <name type="scientific">Paenibacillus amylolyticus</name>
    <dbReference type="NCBI Taxonomy" id="1451"/>
    <lineage>
        <taxon>Bacteria</taxon>
        <taxon>Bacillati</taxon>
        <taxon>Bacillota</taxon>
        <taxon>Bacilli</taxon>
        <taxon>Bacillales</taxon>
        <taxon>Paenibacillaceae</taxon>
        <taxon>Paenibacillus</taxon>
    </lineage>
</organism>
<sequence length="69" mass="8176">MKTILMRESFTVIFLALSSTVITSLRQYMRLLDYLMQRIPSYLTEDYTLIFIAKSIRKRHGSIQNETMP</sequence>